<dbReference type="Proteomes" id="UP000886845">
    <property type="component" value="Unassembled WGS sequence"/>
</dbReference>
<evidence type="ECO:0000256" key="1">
    <source>
        <dbReference type="SAM" id="SignalP"/>
    </source>
</evidence>
<dbReference type="InterPro" id="IPR014710">
    <property type="entry name" value="RmlC-like_jellyroll"/>
</dbReference>
<dbReference type="AlphaFoldDB" id="A0A9D1NMR2"/>
<evidence type="ECO:0000313" key="3">
    <source>
        <dbReference type="Proteomes" id="UP000886845"/>
    </source>
</evidence>
<proteinExistence type="predicted"/>
<organism evidence="2 3">
    <name type="scientific">Candidatus Spyradenecus faecavium</name>
    <dbReference type="NCBI Taxonomy" id="2840947"/>
    <lineage>
        <taxon>Bacteria</taxon>
        <taxon>Pseudomonadati</taxon>
        <taxon>Lentisphaerota</taxon>
        <taxon>Lentisphaeria</taxon>
        <taxon>Lentisphaerales</taxon>
        <taxon>Lentisphaeraceae</taxon>
        <taxon>Lentisphaeraceae incertae sedis</taxon>
        <taxon>Candidatus Spyradenecus</taxon>
    </lineage>
</organism>
<feature type="signal peptide" evidence="1">
    <location>
        <begin position="1"/>
        <end position="23"/>
    </location>
</feature>
<dbReference type="PROSITE" id="PS51257">
    <property type="entry name" value="PROKAR_LIPOPROTEIN"/>
    <property type="match status" value="1"/>
</dbReference>
<accession>A0A9D1NMR2</accession>
<feature type="chain" id="PRO_5039411014" description="D-lyxose ketol-isomerase" evidence="1">
    <location>
        <begin position="24"/>
        <end position="239"/>
    </location>
</feature>
<protein>
    <recommendedName>
        <fullName evidence="4">D-lyxose ketol-isomerase</fullName>
    </recommendedName>
</protein>
<evidence type="ECO:0008006" key="4">
    <source>
        <dbReference type="Google" id="ProtNLM"/>
    </source>
</evidence>
<gene>
    <name evidence="2" type="ORF">IAC79_05305</name>
</gene>
<keyword evidence="1" id="KW-0732">Signal</keyword>
<comment type="caution">
    <text evidence="2">The sequence shown here is derived from an EMBL/GenBank/DDBJ whole genome shotgun (WGS) entry which is preliminary data.</text>
</comment>
<sequence length="239" mass="26679">MDSMKVMRYGAMAVMAASSLAFSAGCSASATQPANPQEIVQMNNADFYTDGKLDTEKCKAAYFEMMQKIGAPVYPRYKEEPGFMWTVDFGQGDFARFGMGGVFWVNNREKQYFGHEIFLLPGQAIAEHRHLPTTDDKGPLQAKHESWLVRHGSVYGFSEVGEPNLDQFPEIKALLADCQKDLLRCVHVEKWEADGQLHVLPKDETWHFMMGGPNGAVVTEFGTFHDNNGLRFTVPGASL</sequence>
<evidence type="ECO:0000313" key="2">
    <source>
        <dbReference type="EMBL" id="HIV09511.1"/>
    </source>
</evidence>
<reference evidence="2" key="2">
    <citation type="journal article" date="2021" name="PeerJ">
        <title>Extensive microbial diversity within the chicken gut microbiome revealed by metagenomics and culture.</title>
        <authorList>
            <person name="Gilroy R."/>
            <person name="Ravi A."/>
            <person name="Getino M."/>
            <person name="Pursley I."/>
            <person name="Horton D.L."/>
            <person name="Alikhan N.F."/>
            <person name="Baker D."/>
            <person name="Gharbi K."/>
            <person name="Hall N."/>
            <person name="Watson M."/>
            <person name="Adriaenssens E.M."/>
            <person name="Foster-Nyarko E."/>
            <person name="Jarju S."/>
            <person name="Secka A."/>
            <person name="Antonio M."/>
            <person name="Oren A."/>
            <person name="Chaudhuri R.R."/>
            <person name="La Ragione R."/>
            <person name="Hildebrand F."/>
            <person name="Pallen M.J."/>
        </authorList>
    </citation>
    <scope>NUCLEOTIDE SEQUENCE</scope>
    <source>
        <strain evidence="2">35461</strain>
    </source>
</reference>
<dbReference type="EMBL" id="DVOR01000169">
    <property type="protein sequence ID" value="HIV09511.1"/>
    <property type="molecule type" value="Genomic_DNA"/>
</dbReference>
<dbReference type="Gene3D" id="2.60.120.10">
    <property type="entry name" value="Jelly Rolls"/>
    <property type="match status" value="1"/>
</dbReference>
<reference evidence="2" key="1">
    <citation type="submission" date="2020-10" db="EMBL/GenBank/DDBJ databases">
        <authorList>
            <person name="Gilroy R."/>
        </authorList>
    </citation>
    <scope>NUCLEOTIDE SEQUENCE</scope>
    <source>
        <strain evidence="2">35461</strain>
    </source>
</reference>
<name>A0A9D1NMR2_9BACT</name>